<protein>
    <recommendedName>
        <fullName evidence="5">SGNH hydrolase-type esterase domain-containing protein</fullName>
    </recommendedName>
</protein>
<comment type="caution">
    <text evidence="3">The sequence shown here is derived from an EMBL/GenBank/DDBJ whole genome shotgun (WGS) entry which is preliminary data.</text>
</comment>
<dbReference type="Proteomes" id="UP000246104">
    <property type="component" value="Unassembled WGS sequence"/>
</dbReference>
<evidence type="ECO:0000256" key="1">
    <source>
        <dbReference type="SAM" id="MobiDB-lite"/>
    </source>
</evidence>
<dbReference type="CDD" id="cd00229">
    <property type="entry name" value="SGNH_hydrolase"/>
    <property type="match status" value="1"/>
</dbReference>
<dbReference type="Gene3D" id="3.40.50.1110">
    <property type="entry name" value="SGNH hydrolase"/>
    <property type="match status" value="1"/>
</dbReference>
<feature type="region of interest" description="Disordered" evidence="1">
    <location>
        <begin position="1426"/>
        <end position="1447"/>
    </location>
</feature>
<name>A0A317JTD2_9BACT</name>
<evidence type="ECO:0000256" key="2">
    <source>
        <dbReference type="SAM" id="SignalP"/>
    </source>
</evidence>
<proteinExistence type="predicted"/>
<sequence>MRARRFLLSITSLLFTLSLWFFMFAKPAHADSCVAIAGDSVEAGNITYDAGNYRDYPPVFSGQTIASLVTGGKNFAVPADTLSTYLNSSTYQSFLNSGCQNFVVGPWVNDMGKNKTPGPTISGIQQIVSDIQTKNPTATIFVVNYYTPHNYPPYAKLIWPMLDSTPESALNSQIQSIKNISVINISGFGSADLESTCEVSTCLGKPSDGVHLSAQGRAALSDAITAAVTGAGNSSGGTSNGGSSSSGGSSQNGSGGLSSGGSATIPSSGPGVNGDKIGPELAFADQKGQQGVNDKVIQPNSFSGTVQVLNSIEDPTSPYNPSPGAHVFLRVYGIHGSIVDTTAGCNDPGAQYTTPDAARAFADKLNNSSAFPPGTLVIFGNELNNLEKEYCYSHNKGNTSVVRQAALDYASTFKAFAAELHHGPGQKYVLAPTSLDPNNNEYSAYVFATTLKSAGVYDMVDGLAQSVFDVPPASDLDSLITSDMVNQIPNHNRNLATYLAIQQIAGKPVIHFNGWGSQPDLSLRQQLNWLLTTQLPSGINSAATLIVNNCNGQHGNQTNSWFYFIQGKIFDADGNQIDPDTCSKTQGLGSSLYIYPGIEDQNTPEDQLSMASHYMITCAPRFGYVADIKNLDKVGNTSDPNFIPTLFSCAKGACFVGGASGTAFINHEQTTIPLFRFQNASAPDTSRLNDLESFFSNASLPNKDVSSAQDSINNFVASGNDSKSLALAPRCSNTLSFLHAIKTLCDNQPKSTTLINNTPDQITPPTTTNASQRCPLDLDVPGAGKSYLDVLSSAPPDFSCFNINASQASQAYAQLLSQVETTTPKAFKPAYIIHYTDYPYQNNTHIDRLASWFAPDGGSNLDKAKNRVKVTKVYVPANVASTSDDESAFTTVPGTGFNSGFMNTMLSQTSLETQNRIADDRKAQVSQVMQISRSEPLAIDPDPIGEKHVDCPECNSDQFLTTIVKRINAEIDRPHAPNEDDSTCMSSDLVGEKAQTIKTKINPDGNPDPVHEVAVGVKADLRGQEPNDHNLSTRTFMLLPEEYRNIADYGDVLAHTWLDPQYAGGVFPAGTTSKDTDVPGDGKSYKYLQLSDTAPKANGGLTVHMSSPQQPSTIVGFDRIAHSAVSLIGSINGEKIDTFDINPTVPGGRLTRALWEIVCHVLNPDPTKQTVPYAGFEKILQQGSSACYTTAPAPQCQPGQGSAATISQVGNGYEVTAPADASTLITSLPSEYGQKSCDWASGKGLAFALNANFGNSAHDPIGPFGFDGNITNVPPKPGTNPMSLMIDKNGTAHVYDWDGRSGNRADIKGTPDLTQAQFIVTGVYYDNFQPPYDGPLFRTAIGLKNNMLYIRTLAANPAGVKQAMADLGIDDGHFVMLDGDSVTQLCKANTDGTMTQVFPNPTDPNVQQAHYPFAVAVSMGIKAGSPSSSCSPAPGGNTNPGGSGDTSQTIACPGPKRIPIAANNVGCNANAPAPDASWLQLKQGVHYMVNQVVSISDPTSSGNQIDKCFNDVVDQSLAAGVNPIYTLTIWAQESGASNYARFPGVQDFGINSSSVVGFQAQLSSFLNLPYAYPPTFSQCFQNGCSWDNYSQAYHYGEFDSSCTITSGASAYAAKTMSNMSVVTQGHCDLPAYPTQMTSCH</sequence>
<evidence type="ECO:0000313" key="3">
    <source>
        <dbReference type="EMBL" id="PWU23745.1"/>
    </source>
</evidence>
<feature type="compositionally biased region" description="Low complexity" evidence="1">
    <location>
        <begin position="1426"/>
        <end position="1436"/>
    </location>
</feature>
<reference evidence="3 4" key="1">
    <citation type="submission" date="2018-02" db="EMBL/GenBank/DDBJ databases">
        <title>Genomic Reconstructions from Amazon Rainforest and Pasture Soil Reveal Novel Insights into the Physiology of Candidate Phyla in Tropical Sites.</title>
        <authorList>
            <person name="Kroeger M.E."/>
            <person name="Delmont T."/>
            <person name="Eren A.M."/>
            <person name="Guo J."/>
            <person name="Meyer K.M."/>
            <person name="Khan K."/>
            <person name="Rodrigues J.L.M."/>
            <person name="Bohannan B.J.M."/>
            <person name="Tringe S."/>
            <person name="Borges C.D."/>
            <person name="Tiedje J."/>
            <person name="Tsai S.M."/>
            <person name="Nusslein K."/>
        </authorList>
    </citation>
    <scope>NUCLEOTIDE SEQUENCE [LARGE SCALE GENOMIC DNA]</scope>
    <source>
        <strain evidence="3">Amazon FNV 2010 28 9</strain>
    </source>
</reference>
<keyword evidence="2" id="KW-0732">Signal</keyword>
<feature type="signal peptide" evidence="2">
    <location>
        <begin position="1"/>
        <end position="30"/>
    </location>
</feature>
<evidence type="ECO:0000313" key="4">
    <source>
        <dbReference type="Proteomes" id="UP000246104"/>
    </source>
</evidence>
<gene>
    <name evidence="3" type="ORF">C5B42_01810</name>
</gene>
<dbReference type="InterPro" id="IPR036514">
    <property type="entry name" value="SGNH_hydro_sf"/>
</dbReference>
<accession>A0A317JTD2</accession>
<evidence type="ECO:0008006" key="5">
    <source>
        <dbReference type="Google" id="ProtNLM"/>
    </source>
</evidence>
<feature type="compositionally biased region" description="Low complexity" evidence="1">
    <location>
        <begin position="241"/>
        <end position="252"/>
    </location>
</feature>
<dbReference type="EMBL" id="PSRQ01000023">
    <property type="protein sequence ID" value="PWU23745.1"/>
    <property type="molecule type" value="Genomic_DNA"/>
</dbReference>
<feature type="chain" id="PRO_5016303531" description="SGNH hydrolase-type esterase domain-containing protein" evidence="2">
    <location>
        <begin position="31"/>
        <end position="1640"/>
    </location>
</feature>
<feature type="region of interest" description="Disordered" evidence="1">
    <location>
        <begin position="231"/>
        <end position="279"/>
    </location>
</feature>
<dbReference type="SUPFAM" id="SSF52266">
    <property type="entry name" value="SGNH hydrolase"/>
    <property type="match status" value="1"/>
</dbReference>
<organism evidence="3 4">
    <name type="scientific">Candidatus Cerribacteria bacterium 'Amazon FNV 2010 28 9'</name>
    <dbReference type="NCBI Taxonomy" id="2081795"/>
    <lineage>
        <taxon>Bacteria</taxon>
        <taxon>Candidatus Cerribacteria</taxon>
    </lineage>
</organism>